<reference evidence="2" key="1">
    <citation type="submission" date="2021-04" db="EMBL/GenBank/DDBJ databases">
        <title>Oceanospirillales bacteria with DddD are important DMSP degraders in coastal seawater.</title>
        <authorList>
            <person name="Liu J."/>
        </authorList>
    </citation>
    <scope>NUCLEOTIDE SEQUENCE</scope>
    <source>
        <strain evidence="2">D13-4</strain>
    </source>
</reference>
<proteinExistence type="predicted"/>
<evidence type="ECO:0000313" key="2">
    <source>
        <dbReference type="EMBL" id="UTW09320.1"/>
    </source>
</evidence>
<evidence type="ECO:0000313" key="3">
    <source>
        <dbReference type="Proteomes" id="UP001059672"/>
    </source>
</evidence>
<dbReference type="Pfam" id="PF03869">
    <property type="entry name" value="Arc"/>
    <property type="match status" value="1"/>
</dbReference>
<dbReference type="InterPro" id="IPR005569">
    <property type="entry name" value="Arc_DNA-bd_dom"/>
</dbReference>
<organism evidence="2 3">
    <name type="scientific">Pseudomonas benzenivorans</name>
    <dbReference type="NCBI Taxonomy" id="556533"/>
    <lineage>
        <taxon>Bacteria</taxon>
        <taxon>Pseudomonadati</taxon>
        <taxon>Pseudomonadota</taxon>
        <taxon>Gammaproteobacteria</taxon>
        <taxon>Pseudomonadales</taxon>
        <taxon>Pseudomonadaceae</taxon>
        <taxon>Pseudomonas</taxon>
    </lineage>
</organism>
<dbReference type="SUPFAM" id="SSF47598">
    <property type="entry name" value="Ribbon-helix-helix"/>
    <property type="match status" value="1"/>
</dbReference>
<dbReference type="RefSeq" id="WP_255839988.1">
    <property type="nucleotide sequence ID" value="NZ_CP073346.1"/>
</dbReference>
<dbReference type="Proteomes" id="UP001059672">
    <property type="component" value="Chromosome"/>
</dbReference>
<sequence length="54" mass="6234">MSRTDPQLRLRVPLPLRAEIERAARAARRSMNAEIVIRLEASFANENSRKEETL</sequence>
<feature type="domain" description="Arc-like DNA binding" evidence="1">
    <location>
        <begin position="2"/>
        <end position="46"/>
    </location>
</feature>
<dbReference type="GO" id="GO:0003677">
    <property type="term" value="F:DNA binding"/>
    <property type="evidence" value="ECO:0007669"/>
    <property type="project" value="UniProtKB-KW"/>
</dbReference>
<dbReference type="InterPro" id="IPR013321">
    <property type="entry name" value="Arc_rbn_hlx_hlx"/>
</dbReference>
<dbReference type="Gene3D" id="1.10.1220.10">
    <property type="entry name" value="Met repressor-like"/>
    <property type="match status" value="1"/>
</dbReference>
<dbReference type="InterPro" id="IPR010985">
    <property type="entry name" value="Ribbon_hlx_hlx"/>
</dbReference>
<keyword evidence="3" id="KW-1185">Reference proteome</keyword>
<evidence type="ECO:0000259" key="1">
    <source>
        <dbReference type="Pfam" id="PF03869"/>
    </source>
</evidence>
<gene>
    <name evidence="2" type="ORF">KDW96_08485</name>
</gene>
<name>A0ABY5HDH7_9PSED</name>
<accession>A0ABY5HDH7</accession>
<dbReference type="EMBL" id="CP073346">
    <property type="protein sequence ID" value="UTW09320.1"/>
    <property type="molecule type" value="Genomic_DNA"/>
</dbReference>
<protein>
    <submittedName>
        <fullName evidence="2">Arc family DNA-binding protein</fullName>
    </submittedName>
</protein>
<keyword evidence="2" id="KW-0238">DNA-binding</keyword>